<dbReference type="Proteomes" id="UP001163823">
    <property type="component" value="Chromosome 4"/>
</dbReference>
<dbReference type="GO" id="GO:0016020">
    <property type="term" value="C:membrane"/>
    <property type="evidence" value="ECO:0007669"/>
    <property type="project" value="UniProtKB-SubCell"/>
</dbReference>
<gene>
    <name evidence="12" type="ORF">O6P43_011319</name>
</gene>
<keyword evidence="7" id="KW-0067">ATP-binding</keyword>
<dbReference type="Pfam" id="PF00560">
    <property type="entry name" value="LRR_1"/>
    <property type="match status" value="7"/>
</dbReference>
<comment type="caution">
    <text evidence="12">The sequence shown here is derived from an EMBL/GenBank/DDBJ whole genome shotgun (WGS) entry which is preliminary data.</text>
</comment>
<dbReference type="FunFam" id="3.80.10.10:FF:000383">
    <property type="entry name" value="Leucine-rich repeat receptor protein kinase EMS1"/>
    <property type="match status" value="1"/>
</dbReference>
<dbReference type="InterPro" id="IPR032675">
    <property type="entry name" value="LRR_dom_sf"/>
</dbReference>
<evidence type="ECO:0000256" key="11">
    <source>
        <dbReference type="SAM" id="Phobius"/>
    </source>
</evidence>
<dbReference type="KEGG" id="qsa:O6P43_011319"/>
<keyword evidence="5" id="KW-0677">Repeat</keyword>
<dbReference type="InterPro" id="IPR003591">
    <property type="entry name" value="Leu-rich_rpt_typical-subtyp"/>
</dbReference>
<keyword evidence="2" id="KW-0433">Leucine-rich repeat</keyword>
<evidence type="ECO:0000256" key="10">
    <source>
        <dbReference type="ARBA" id="ARBA00023170"/>
    </source>
</evidence>
<feature type="transmembrane region" description="Helical" evidence="11">
    <location>
        <begin position="420"/>
        <end position="442"/>
    </location>
</feature>
<keyword evidence="9 11" id="KW-0472">Membrane</keyword>
<evidence type="ECO:0000256" key="1">
    <source>
        <dbReference type="ARBA" id="ARBA00004479"/>
    </source>
</evidence>
<dbReference type="PRINTS" id="PR00019">
    <property type="entry name" value="LEURICHRPT"/>
</dbReference>
<evidence type="ECO:0000256" key="7">
    <source>
        <dbReference type="ARBA" id="ARBA00022840"/>
    </source>
</evidence>
<evidence type="ECO:0000256" key="8">
    <source>
        <dbReference type="ARBA" id="ARBA00022989"/>
    </source>
</evidence>
<keyword evidence="3 11" id="KW-0812">Transmembrane</keyword>
<evidence type="ECO:0000256" key="4">
    <source>
        <dbReference type="ARBA" id="ARBA00022729"/>
    </source>
</evidence>
<sequence length="455" mass="49867">MKLTHLRELVLNGNQDLGGAVPCWVGKLRDFHQSLDFLSLASNQFSETTEKVGLVLLDLSHNQFSGEIPFKITELRSLQALFLSHNHLTGEIPARIGNLTYLQVIDLSHNSLSGSIPLNIVGCFQLLALILNNNNLSGVIQPEFDALDSLKILDISNNRFSGQIPLTLAGCKSLEIVDFSSNDLSGSLNDAITKWSNLRYLSLAQNKFNGNLPSWLFTFAAIQMMDLSGNKFSGFFPDGNFNNSLPYNKKHIADKEPLVAARDMEIKFSVADGNESTLTYILSSTVGIDLSNNLLRGEIPEGLFGLAGLEYLNLSYNFLDGQVPGLQKMHSLRALDLSHNSFSGHIPGNISNLQNLALLNLSYNCFSGLVSQKQGYGRFPGAFAGNPDLCLESSSDKCDNATIPGVPEKTFEESKMDGPISVWVFCLSAFVSFDFGVVALFCSARVRNYICQTKV</sequence>
<evidence type="ECO:0000313" key="13">
    <source>
        <dbReference type="Proteomes" id="UP001163823"/>
    </source>
</evidence>
<evidence type="ECO:0000256" key="3">
    <source>
        <dbReference type="ARBA" id="ARBA00022692"/>
    </source>
</evidence>
<dbReference type="AlphaFoldDB" id="A0AAD7Q2J1"/>
<evidence type="ECO:0000256" key="5">
    <source>
        <dbReference type="ARBA" id="ARBA00022737"/>
    </source>
</evidence>
<name>A0AAD7Q2J1_QUISA</name>
<keyword evidence="8 11" id="KW-1133">Transmembrane helix</keyword>
<evidence type="ECO:0000256" key="6">
    <source>
        <dbReference type="ARBA" id="ARBA00022741"/>
    </source>
</evidence>
<keyword evidence="4" id="KW-0732">Signal</keyword>
<dbReference type="GO" id="GO:0005524">
    <property type="term" value="F:ATP binding"/>
    <property type="evidence" value="ECO:0007669"/>
    <property type="project" value="UniProtKB-KW"/>
</dbReference>
<protein>
    <submittedName>
        <fullName evidence="12">Leucine-rich repeat receptor-like protein</fullName>
    </submittedName>
</protein>
<keyword evidence="6" id="KW-0547">Nucleotide-binding</keyword>
<evidence type="ECO:0000256" key="9">
    <source>
        <dbReference type="ARBA" id="ARBA00023136"/>
    </source>
</evidence>
<accession>A0AAD7Q2J1</accession>
<dbReference type="SMART" id="SM00369">
    <property type="entry name" value="LRR_TYP"/>
    <property type="match status" value="4"/>
</dbReference>
<organism evidence="12 13">
    <name type="scientific">Quillaja saponaria</name>
    <name type="common">Soap bark tree</name>
    <dbReference type="NCBI Taxonomy" id="32244"/>
    <lineage>
        <taxon>Eukaryota</taxon>
        <taxon>Viridiplantae</taxon>
        <taxon>Streptophyta</taxon>
        <taxon>Embryophyta</taxon>
        <taxon>Tracheophyta</taxon>
        <taxon>Spermatophyta</taxon>
        <taxon>Magnoliopsida</taxon>
        <taxon>eudicotyledons</taxon>
        <taxon>Gunneridae</taxon>
        <taxon>Pentapetalae</taxon>
        <taxon>rosids</taxon>
        <taxon>fabids</taxon>
        <taxon>Fabales</taxon>
        <taxon>Quillajaceae</taxon>
        <taxon>Quillaja</taxon>
    </lineage>
</organism>
<keyword evidence="13" id="KW-1185">Reference proteome</keyword>
<proteinExistence type="predicted"/>
<evidence type="ECO:0000313" key="12">
    <source>
        <dbReference type="EMBL" id="KAJ7973618.1"/>
    </source>
</evidence>
<comment type="subcellular location">
    <subcellularLocation>
        <location evidence="1">Membrane</location>
        <topology evidence="1">Single-pass type I membrane protein</topology>
    </subcellularLocation>
</comment>
<dbReference type="InterPro" id="IPR001611">
    <property type="entry name" value="Leu-rich_rpt"/>
</dbReference>
<evidence type="ECO:0000256" key="2">
    <source>
        <dbReference type="ARBA" id="ARBA00022614"/>
    </source>
</evidence>
<dbReference type="PANTHER" id="PTHR48053:SF164">
    <property type="entry name" value="LEUCINE-RICH REPEAT-CONTAINING N-TERMINAL PLANT-TYPE DOMAIN-CONTAINING PROTEIN"/>
    <property type="match status" value="1"/>
</dbReference>
<dbReference type="InterPro" id="IPR051716">
    <property type="entry name" value="Plant_RL_S/T_kinase"/>
</dbReference>
<dbReference type="SUPFAM" id="SSF52058">
    <property type="entry name" value="L domain-like"/>
    <property type="match status" value="2"/>
</dbReference>
<keyword evidence="10 12" id="KW-0675">Receptor</keyword>
<dbReference type="Gene3D" id="3.80.10.10">
    <property type="entry name" value="Ribonuclease Inhibitor"/>
    <property type="match status" value="1"/>
</dbReference>
<dbReference type="EMBL" id="JARAOO010000004">
    <property type="protein sequence ID" value="KAJ7973618.1"/>
    <property type="molecule type" value="Genomic_DNA"/>
</dbReference>
<reference evidence="12" key="1">
    <citation type="journal article" date="2023" name="Science">
        <title>Elucidation of the pathway for biosynthesis of saponin adjuvants from the soapbark tree.</title>
        <authorList>
            <person name="Reed J."/>
            <person name="Orme A."/>
            <person name="El-Demerdash A."/>
            <person name="Owen C."/>
            <person name="Martin L.B.B."/>
            <person name="Misra R.C."/>
            <person name="Kikuchi S."/>
            <person name="Rejzek M."/>
            <person name="Martin A.C."/>
            <person name="Harkess A."/>
            <person name="Leebens-Mack J."/>
            <person name="Louveau T."/>
            <person name="Stephenson M.J."/>
            <person name="Osbourn A."/>
        </authorList>
    </citation>
    <scope>NUCLEOTIDE SEQUENCE</scope>
    <source>
        <strain evidence="12">S10</strain>
    </source>
</reference>
<dbReference type="FunFam" id="3.80.10.10:FF:000095">
    <property type="entry name" value="LRR receptor-like serine/threonine-protein kinase GSO1"/>
    <property type="match status" value="1"/>
</dbReference>
<dbReference type="PANTHER" id="PTHR48053">
    <property type="entry name" value="LEUCINE RICH REPEAT FAMILY PROTEIN, EXPRESSED"/>
    <property type="match status" value="1"/>
</dbReference>